<dbReference type="SUPFAM" id="SSF109854">
    <property type="entry name" value="DinB/YfiT-like putative metalloenzymes"/>
    <property type="match status" value="1"/>
</dbReference>
<evidence type="ECO:0000313" key="3">
    <source>
        <dbReference type="EMBL" id="SED18590.1"/>
    </source>
</evidence>
<organism evidence="3 4">
    <name type="scientific">Tsukamurella tyrosinosolvens</name>
    <dbReference type="NCBI Taxonomy" id="57704"/>
    <lineage>
        <taxon>Bacteria</taxon>
        <taxon>Bacillati</taxon>
        <taxon>Actinomycetota</taxon>
        <taxon>Actinomycetes</taxon>
        <taxon>Mycobacteriales</taxon>
        <taxon>Tsukamurellaceae</taxon>
        <taxon>Tsukamurella</taxon>
    </lineage>
</organism>
<dbReference type="GO" id="GO:0005886">
    <property type="term" value="C:plasma membrane"/>
    <property type="evidence" value="ECO:0007669"/>
    <property type="project" value="TreeGrafter"/>
</dbReference>
<dbReference type="GO" id="GO:0046872">
    <property type="term" value="F:metal ion binding"/>
    <property type="evidence" value="ECO:0007669"/>
    <property type="project" value="InterPro"/>
</dbReference>
<evidence type="ECO:0000259" key="1">
    <source>
        <dbReference type="Pfam" id="PF07398"/>
    </source>
</evidence>
<dbReference type="Pfam" id="PF07398">
    <property type="entry name" value="MDMPI_C"/>
    <property type="match status" value="1"/>
</dbReference>
<evidence type="ECO:0000313" key="4">
    <source>
        <dbReference type="Proteomes" id="UP000182241"/>
    </source>
</evidence>
<dbReference type="Gene3D" id="1.20.120.450">
    <property type="entry name" value="dinb family like domain"/>
    <property type="match status" value="1"/>
</dbReference>
<reference evidence="4" key="1">
    <citation type="submission" date="2016-10" db="EMBL/GenBank/DDBJ databases">
        <authorList>
            <person name="Varghese N."/>
            <person name="Submissions S."/>
        </authorList>
    </citation>
    <scope>NUCLEOTIDE SEQUENCE [LARGE SCALE GENOMIC DNA]</scope>
    <source>
        <strain evidence="4">DSM 44234</strain>
    </source>
</reference>
<gene>
    <name evidence="3" type="ORF">SAMN04489793_4227</name>
</gene>
<dbReference type="Proteomes" id="UP000182241">
    <property type="component" value="Unassembled WGS sequence"/>
</dbReference>
<dbReference type="InterPro" id="IPR010872">
    <property type="entry name" value="MDMPI_C-term_domain"/>
</dbReference>
<feature type="domain" description="Mycothiol-dependent maleylpyruvate isomerase metal-binding" evidence="2">
    <location>
        <begin position="19"/>
        <end position="137"/>
    </location>
</feature>
<dbReference type="PANTHER" id="PTHR40758">
    <property type="entry name" value="CONSERVED PROTEIN"/>
    <property type="match status" value="1"/>
</dbReference>
<dbReference type="STRING" id="57704.SAMN04489793_4227"/>
<dbReference type="InterPro" id="IPR017517">
    <property type="entry name" value="Maleyloyr_isom"/>
</dbReference>
<accession>A0A1H4YN88</accession>
<keyword evidence="4" id="KW-1185">Reference proteome</keyword>
<dbReference type="PANTHER" id="PTHR40758:SF1">
    <property type="entry name" value="CONSERVED PROTEIN"/>
    <property type="match status" value="1"/>
</dbReference>
<protein>
    <submittedName>
        <fullName evidence="3">TIGR03083 family protein</fullName>
    </submittedName>
</protein>
<dbReference type="EMBL" id="FNSA01000003">
    <property type="protein sequence ID" value="SED18590.1"/>
    <property type="molecule type" value="Genomic_DNA"/>
</dbReference>
<dbReference type="InterPro" id="IPR024344">
    <property type="entry name" value="MDMPI_metal-binding"/>
</dbReference>
<proteinExistence type="predicted"/>
<name>A0A1H4YN88_TSUTY</name>
<dbReference type="AlphaFoldDB" id="A0A1H4YN88"/>
<feature type="domain" description="MDMPI C-terminal" evidence="1">
    <location>
        <begin position="152"/>
        <end position="246"/>
    </location>
</feature>
<evidence type="ECO:0000259" key="2">
    <source>
        <dbReference type="Pfam" id="PF11716"/>
    </source>
</evidence>
<dbReference type="Pfam" id="PF11716">
    <property type="entry name" value="MDMPI_N"/>
    <property type="match status" value="1"/>
</dbReference>
<dbReference type="NCBIfam" id="TIGR03083">
    <property type="entry name" value="maleylpyruvate isomerase family mycothiol-dependent enzyme"/>
    <property type="match status" value="1"/>
</dbReference>
<dbReference type="InterPro" id="IPR034660">
    <property type="entry name" value="DinB/YfiT-like"/>
</dbReference>
<sequence>MRGIVTGMTGPNDWLAALERDGGAVAATPPERLDLAVPTCPGWTVRDLIVHLGGVHRWAATFLAEGPASTNRFAPIEDDAPAGAAVTGWYRDRLDGLLAELHRHAADEPARAFTGRVTAGFWMRRQAHETAVHRWDAENSWNAALPVESVLAGDGIEEWAQVFAGRFLARGPGLPDGLVGRTVHLHGTDRDDAEWTLTLARESLALERGHAKGDVALRGATSDLYLALWRRVPLGDLTTFGDGTVATALLDAVQVT</sequence>